<reference evidence="2" key="1">
    <citation type="submission" date="2022-07" db="EMBL/GenBank/DDBJ databases">
        <title>Draft genome sequence of Zalerion maritima ATCC 34329, a (micro)plastics degrading marine fungus.</title>
        <authorList>
            <person name="Paco A."/>
            <person name="Goncalves M.F.M."/>
            <person name="Rocha-Santos T.A.P."/>
            <person name="Alves A."/>
        </authorList>
    </citation>
    <scope>NUCLEOTIDE SEQUENCE</scope>
    <source>
        <strain evidence="2">ATCC 34329</strain>
    </source>
</reference>
<name>A0AAD5RLH2_9PEZI</name>
<gene>
    <name evidence="2" type="ORF">MKZ38_004406</name>
</gene>
<dbReference type="Gene3D" id="4.10.1110.10">
    <property type="entry name" value="AN1-like Zinc finger"/>
    <property type="match status" value="1"/>
</dbReference>
<sequence length="467" mass="51741">MAATMAISRYFDCSECGAPSSRAPGAGCDICQRHFCAKHMGEDSHGCSQDYDDATWRELVKGEVDRLRERVDDGALCRLASRLNGGKACSIEHLNAVGPGATMGCANYHARIRFETGTKTDTETATWFVRFPRITGFAVGFPERLAEFLLKSEFATLKFLATKTRVPVAEVYWCGVPGENTDEGVGVPFLLMGEIQGKTWDGEAEKSRVLGQWGEILTELSRHPFDKGGSLICPSGVTRAEGSDEQEVGKFASDRFVVIDPYGPCYTAKEYYEQWCEGYLELIADGQLYPGFEVDAYLFYRFLKEKVGNILKEEGTAAKKEDFFLKHVDDKGDHIMVDGGYNIVGVIDWQMARLVPRREAFGPSIITANMADMYDGNVGRSEGDARLTGALRMAGEDDLADSMAGDDLVRRFVWGLALETKWKYAKPMAEGLLAALGEKRGFDIWRGEAIGMWKNDERLASLTKGRV</sequence>
<protein>
    <recommendedName>
        <fullName evidence="1">Aminoglycoside phosphotransferase domain-containing protein</fullName>
    </recommendedName>
</protein>
<proteinExistence type="predicted"/>
<dbReference type="EMBL" id="JAKWBI020000259">
    <property type="protein sequence ID" value="KAJ2897730.1"/>
    <property type="molecule type" value="Genomic_DNA"/>
</dbReference>
<dbReference type="PANTHER" id="PTHR21310">
    <property type="entry name" value="AMINOGLYCOSIDE PHOSPHOTRANSFERASE-RELATED-RELATED"/>
    <property type="match status" value="1"/>
</dbReference>
<feature type="domain" description="Aminoglycoside phosphotransferase" evidence="1">
    <location>
        <begin position="123"/>
        <end position="357"/>
    </location>
</feature>
<dbReference type="InterPro" id="IPR011009">
    <property type="entry name" value="Kinase-like_dom_sf"/>
</dbReference>
<evidence type="ECO:0000313" key="3">
    <source>
        <dbReference type="Proteomes" id="UP001201980"/>
    </source>
</evidence>
<organism evidence="2 3">
    <name type="scientific">Zalerion maritima</name>
    <dbReference type="NCBI Taxonomy" id="339359"/>
    <lineage>
        <taxon>Eukaryota</taxon>
        <taxon>Fungi</taxon>
        <taxon>Dikarya</taxon>
        <taxon>Ascomycota</taxon>
        <taxon>Pezizomycotina</taxon>
        <taxon>Sordariomycetes</taxon>
        <taxon>Lulworthiomycetidae</taxon>
        <taxon>Lulworthiales</taxon>
        <taxon>Lulworthiaceae</taxon>
        <taxon>Zalerion</taxon>
    </lineage>
</organism>
<dbReference type="SUPFAM" id="SSF118310">
    <property type="entry name" value="AN1-like Zinc finger"/>
    <property type="match status" value="1"/>
</dbReference>
<keyword evidence="3" id="KW-1185">Reference proteome</keyword>
<dbReference type="InterPro" id="IPR035896">
    <property type="entry name" value="AN1-like_Znf"/>
</dbReference>
<dbReference type="InterPro" id="IPR051678">
    <property type="entry name" value="AGP_Transferase"/>
</dbReference>
<dbReference type="InterPro" id="IPR002575">
    <property type="entry name" value="Aminoglycoside_PTrfase"/>
</dbReference>
<accession>A0AAD5RLH2</accession>
<dbReference type="AlphaFoldDB" id="A0AAD5RLH2"/>
<evidence type="ECO:0000259" key="1">
    <source>
        <dbReference type="Pfam" id="PF01636"/>
    </source>
</evidence>
<dbReference type="SUPFAM" id="SSF56112">
    <property type="entry name" value="Protein kinase-like (PK-like)"/>
    <property type="match status" value="1"/>
</dbReference>
<dbReference type="Proteomes" id="UP001201980">
    <property type="component" value="Unassembled WGS sequence"/>
</dbReference>
<dbReference type="PANTHER" id="PTHR21310:SF15">
    <property type="entry name" value="AMINOGLYCOSIDE PHOSPHOTRANSFERASE DOMAIN-CONTAINING PROTEIN"/>
    <property type="match status" value="1"/>
</dbReference>
<evidence type="ECO:0000313" key="2">
    <source>
        <dbReference type="EMBL" id="KAJ2897730.1"/>
    </source>
</evidence>
<dbReference type="Pfam" id="PF01636">
    <property type="entry name" value="APH"/>
    <property type="match status" value="1"/>
</dbReference>
<comment type="caution">
    <text evidence="2">The sequence shown here is derived from an EMBL/GenBank/DDBJ whole genome shotgun (WGS) entry which is preliminary data.</text>
</comment>